<comment type="caution">
    <text evidence="12">The sequence shown here is derived from an EMBL/GenBank/DDBJ whole genome shotgun (WGS) entry which is preliminary data.</text>
</comment>
<keyword evidence="6" id="KW-0418">Kinase</keyword>
<keyword evidence="7" id="KW-0067">ATP-binding</keyword>
<dbReference type="EC" id="2.7.13.3" evidence="2"/>
<keyword evidence="5" id="KW-0547">Nucleotide-binding</keyword>
<feature type="transmembrane region" description="Helical" evidence="9">
    <location>
        <begin position="72"/>
        <end position="105"/>
    </location>
</feature>
<keyword evidence="9" id="KW-1133">Transmembrane helix</keyword>
<dbReference type="InterPro" id="IPR036890">
    <property type="entry name" value="HATPase_C_sf"/>
</dbReference>
<evidence type="ECO:0000313" key="13">
    <source>
        <dbReference type="Proteomes" id="UP000243342"/>
    </source>
</evidence>
<gene>
    <name evidence="12" type="ORF">BIV57_22665</name>
</gene>
<dbReference type="InterPro" id="IPR011712">
    <property type="entry name" value="Sig_transdc_His_kin_sub3_dim/P"/>
</dbReference>
<dbReference type="Gene3D" id="3.30.565.10">
    <property type="entry name" value="Histidine kinase-like ATPase, C-terminal domain"/>
    <property type="match status" value="1"/>
</dbReference>
<evidence type="ECO:0000256" key="3">
    <source>
        <dbReference type="ARBA" id="ARBA00022553"/>
    </source>
</evidence>
<feature type="transmembrane region" description="Helical" evidence="9">
    <location>
        <begin position="43"/>
        <end position="60"/>
    </location>
</feature>
<proteinExistence type="predicted"/>
<reference evidence="12 13" key="1">
    <citation type="submission" date="2016-10" db="EMBL/GenBank/DDBJ databases">
        <title>Genome sequence of Streptomyces gilvigriseus MUSC 26.</title>
        <authorList>
            <person name="Lee L.-H."/>
            <person name="Ser H.-L."/>
        </authorList>
    </citation>
    <scope>NUCLEOTIDE SEQUENCE [LARGE SCALE GENOMIC DNA]</scope>
    <source>
        <strain evidence="12 13">MUSC 26</strain>
    </source>
</reference>
<evidence type="ECO:0000256" key="9">
    <source>
        <dbReference type="SAM" id="Phobius"/>
    </source>
</evidence>
<evidence type="ECO:0000256" key="1">
    <source>
        <dbReference type="ARBA" id="ARBA00000085"/>
    </source>
</evidence>
<dbReference type="OrthoDB" id="227596at2"/>
<accession>A0A1J7B9F9</accession>
<organism evidence="12 13">
    <name type="scientific">Mangrovactinospora gilvigrisea</name>
    <dbReference type="NCBI Taxonomy" id="1428644"/>
    <lineage>
        <taxon>Bacteria</taxon>
        <taxon>Bacillati</taxon>
        <taxon>Actinomycetota</taxon>
        <taxon>Actinomycetes</taxon>
        <taxon>Kitasatosporales</taxon>
        <taxon>Streptomycetaceae</taxon>
        <taxon>Mangrovactinospora</taxon>
    </lineage>
</organism>
<dbReference type="GO" id="GO:0005524">
    <property type="term" value="F:ATP binding"/>
    <property type="evidence" value="ECO:0007669"/>
    <property type="project" value="UniProtKB-KW"/>
</dbReference>
<dbReference type="GO" id="GO:0046983">
    <property type="term" value="F:protein dimerization activity"/>
    <property type="evidence" value="ECO:0007669"/>
    <property type="project" value="InterPro"/>
</dbReference>
<feature type="domain" description="Histidine kinase/HSP90-like ATPase" evidence="10">
    <location>
        <begin position="296"/>
        <end position="389"/>
    </location>
</feature>
<protein>
    <recommendedName>
        <fullName evidence="2">histidine kinase</fullName>
        <ecNumber evidence="2">2.7.13.3</ecNumber>
    </recommendedName>
</protein>
<dbReference type="AlphaFoldDB" id="A0A1J7B9F9"/>
<evidence type="ECO:0000256" key="8">
    <source>
        <dbReference type="ARBA" id="ARBA00023012"/>
    </source>
</evidence>
<evidence type="ECO:0000256" key="4">
    <source>
        <dbReference type="ARBA" id="ARBA00022679"/>
    </source>
</evidence>
<dbReference type="GO" id="GO:0016020">
    <property type="term" value="C:membrane"/>
    <property type="evidence" value="ECO:0007669"/>
    <property type="project" value="InterPro"/>
</dbReference>
<evidence type="ECO:0000313" key="12">
    <source>
        <dbReference type="EMBL" id="OIV35237.1"/>
    </source>
</evidence>
<comment type="catalytic activity">
    <reaction evidence="1">
        <text>ATP + protein L-histidine = ADP + protein N-phospho-L-histidine.</text>
        <dbReference type="EC" id="2.7.13.3"/>
    </reaction>
</comment>
<dbReference type="PANTHER" id="PTHR24421:SF10">
    <property type="entry name" value="NITRATE_NITRITE SENSOR PROTEIN NARQ"/>
    <property type="match status" value="1"/>
</dbReference>
<dbReference type="Pfam" id="PF07730">
    <property type="entry name" value="HisKA_3"/>
    <property type="match status" value="1"/>
</dbReference>
<dbReference type="GO" id="GO:0000155">
    <property type="term" value="F:phosphorelay sensor kinase activity"/>
    <property type="evidence" value="ECO:0007669"/>
    <property type="project" value="InterPro"/>
</dbReference>
<dbReference type="InterPro" id="IPR003594">
    <property type="entry name" value="HATPase_dom"/>
</dbReference>
<dbReference type="STRING" id="1428644.BIV57_22665"/>
<evidence type="ECO:0000256" key="6">
    <source>
        <dbReference type="ARBA" id="ARBA00022777"/>
    </source>
</evidence>
<feature type="domain" description="Signal transduction histidine kinase subgroup 3 dimerisation and phosphoacceptor" evidence="11">
    <location>
        <begin position="191"/>
        <end position="261"/>
    </location>
</feature>
<dbReference type="CDD" id="cd16917">
    <property type="entry name" value="HATPase_UhpB-NarQ-NarX-like"/>
    <property type="match status" value="1"/>
</dbReference>
<name>A0A1J7B9F9_9ACTN</name>
<keyword evidence="3" id="KW-0597">Phosphoprotein</keyword>
<sequence>MAREGGDLSWRQTKLAIRLAALAALTVYSITELHGEPALRLRQAAVAALMLAALPALRLIRARARRHDLRWCVGAMVALALIPAGLALLGAETAAVVVAIVTLIAGVQWMPAAIPAAAVVLTVPVILYGFRDPGWWGSLLALGAALSGGYGSRANWEARGEIQRRLTEERALRAAVQDAAEANARTAALDERARLAREIHDVLAHSLSAQVVHLEAARLMLERGDGSAANRAEVLQRVVDARAMARNGLEETRGALRALRGENAPAADELAALARADGALIDVRGPARPLSAEAGQALRRTAQEALTNVRKHAPGAKAHLTLDYLPDAVELEVTNPRSAPDGRGERELAASGSGYGLLGMRERAELLGGEFRAGPTEEGFRVWVRLPTETA</sequence>
<keyword evidence="9" id="KW-0472">Membrane</keyword>
<dbReference type="Gene3D" id="1.20.5.1930">
    <property type="match status" value="1"/>
</dbReference>
<dbReference type="Proteomes" id="UP000243342">
    <property type="component" value="Unassembled WGS sequence"/>
</dbReference>
<keyword evidence="8" id="KW-0902">Two-component regulatory system</keyword>
<evidence type="ECO:0000256" key="7">
    <source>
        <dbReference type="ARBA" id="ARBA00022840"/>
    </source>
</evidence>
<evidence type="ECO:0000256" key="2">
    <source>
        <dbReference type="ARBA" id="ARBA00012438"/>
    </source>
</evidence>
<keyword evidence="9" id="KW-0812">Transmembrane</keyword>
<evidence type="ECO:0000259" key="11">
    <source>
        <dbReference type="Pfam" id="PF07730"/>
    </source>
</evidence>
<dbReference type="PANTHER" id="PTHR24421">
    <property type="entry name" value="NITRATE/NITRITE SENSOR PROTEIN NARX-RELATED"/>
    <property type="match status" value="1"/>
</dbReference>
<evidence type="ECO:0000256" key="5">
    <source>
        <dbReference type="ARBA" id="ARBA00022741"/>
    </source>
</evidence>
<keyword evidence="13" id="KW-1185">Reference proteome</keyword>
<dbReference type="EMBL" id="MLCF01000183">
    <property type="protein sequence ID" value="OIV35237.1"/>
    <property type="molecule type" value="Genomic_DNA"/>
</dbReference>
<keyword evidence="4" id="KW-0808">Transferase</keyword>
<feature type="transmembrane region" description="Helical" evidence="9">
    <location>
        <begin position="111"/>
        <end position="130"/>
    </location>
</feature>
<dbReference type="Pfam" id="PF02518">
    <property type="entry name" value="HATPase_c"/>
    <property type="match status" value="1"/>
</dbReference>
<dbReference type="RefSeq" id="WP_071658805.1">
    <property type="nucleotide sequence ID" value="NZ_MLCF01000183.1"/>
</dbReference>
<dbReference type="InterPro" id="IPR050482">
    <property type="entry name" value="Sensor_HK_TwoCompSys"/>
</dbReference>
<evidence type="ECO:0000259" key="10">
    <source>
        <dbReference type="Pfam" id="PF02518"/>
    </source>
</evidence>
<dbReference type="SUPFAM" id="SSF55874">
    <property type="entry name" value="ATPase domain of HSP90 chaperone/DNA topoisomerase II/histidine kinase"/>
    <property type="match status" value="1"/>
</dbReference>